<organism evidence="1 2">
    <name type="scientific">Pseudoprevotella muciniphila</name>
    <dbReference type="NCBI Taxonomy" id="2133944"/>
    <lineage>
        <taxon>Bacteria</taxon>
        <taxon>Pseudomonadati</taxon>
        <taxon>Bacteroidota</taxon>
        <taxon>Bacteroidia</taxon>
        <taxon>Bacteroidales</taxon>
        <taxon>Prevotellaceae</taxon>
        <taxon>Pseudoprevotella</taxon>
    </lineage>
</organism>
<reference evidence="1 2" key="1">
    <citation type="submission" date="2018-11" db="EMBL/GenBank/DDBJ databases">
        <authorList>
            <person name="Na S.W."/>
            <person name="Baik M."/>
        </authorList>
    </citation>
    <scope>NUCLEOTIDE SEQUENCE [LARGE SCALE GENOMIC DNA]</scope>
    <source>
        <strain evidence="1 2">E39</strain>
    </source>
</reference>
<protein>
    <submittedName>
        <fullName evidence="1">Uncharacterized protein</fullName>
    </submittedName>
</protein>
<dbReference type="EMBL" id="CP033459">
    <property type="protein sequence ID" value="QFQ11551.1"/>
    <property type="molecule type" value="Genomic_DNA"/>
</dbReference>
<proteinExistence type="predicted"/>
<keyword evidence="2" id="KW-1185">Reference proteome</keyword>
<gene>
    <name evidence="1" type="ORF">C7Y71_000045</name>
</gene>
<dbReference type="AlphaFoldDB" id="A0A5P8E3L4"/>
<dbReference type="KEGG" id="alq:C7Y71_000045"/>
<sequence>MGKVKNTFELDNACCICGRTFSGKGHNPAPVRYDGVCCGVCNVNVVLKERFRLAKEREKL</sequence>
<dbReference type="RefSeq" id="WP_111899443.1">
    <property type="nucleotide sequence ID" value="NZ_CP033459.1"/>
</dbReference>
<evidence type="ECO:0000313" key="2">
    <source>
        <dbReference type="Proteomes" id="UP000249375"/>
    </source>
</evidence>
<dbReference type="Proteomes" id="UP000249375">
    <property type="component" value="Chromosome"/>
</dbReference>
<dbReference type="OrthoDB" id="1149194at2"/>
<name>A0A5P8E3L4_9BACT</name>
<accession>A0A5P8E3L4</accession>
<evidence type="ECO:0000313" key="1">
    <source>
        <dbReference type="EMBL" id="QFQ11551.1"/>
    </source>
</evidence>